<dbReference type="Pfam" id="PF00229">
    <property type="entry name" value="TNF"/>
    <property type="match status" value="1"/>
</dbReference>
<dbReference type="GO" id="GO:0005125">
    <property type="term" value="F:cytokine activity"/>
    <property type="evidence" value="ECO:0007669"/>
    <property type="project" value="UniProtKB-KW"/>
</dbReference>
<dbReference type="PANTHER" id="PTHR11471">
    <property type="entry name" value="TUMOR NECROSIS FACTOR FAMILY MEMBER"/>
    <property type="match status" value="1"/>
</dbReference>
<gene>
    <name evidence="6" type="ORF">C0J50_10224</name>
</gene>
<sequence>LLLTAVLGAETFITAVLLYSFTRELHTTTKSLDHDVFPTECLQEHGGDPAVWHSAGLASCDLMMQEFQNSVNMRLLLDIRNSLWQSLGDHNITQVFKPAIHVGAKQELKQHHHLQRAGDSQDPCLMFERLHWDVLSGQSIQEGLTILSPEGEIVVPQDGIYFIYSQVHFITSHTRPDLQLVQYLLKSTASHPEPTMLGKAGLSRRLGSEPSMGLLSSHQGALFQLEQGDRLSLFVSNMSAVLLQPEATYFGAFKI</sequence>
<dbReference type="InterPro" id="IPR008983">
    <property type="entry name" value="Tumour_necrosis_fac-like_dom"/>
</dbReference>
<dbReference type="GO" id="GO:0005164">
    <property type="term" value="F:tumor necrosis factor receptor binding"/>
    <property type="evidence" value="ECO:0007669"/>
    <property type="project" value="InterPro"/>
</dbReference>
<comment type="subcellular location">
    <subcellularLocation>
        <location evidence="1">Membrane</location>
    </subcellularLocation>
</comment>
<accession>A0AAD5FW43</accession>
<feature type="non-terminal residue" evidence="6">
    <location>
        <position position="1"/>
    </location>
</feature>
<evidence type="ECO:0000256" key="2">
    <source>
        <dbReference type="ARBA" id="ARBA00008670"/>
    </source>
</evidence>
<evidence type="ECO:0000313" key="7">
    <source>
        <dbReference type="Proteomes" id="UP001205998"/>
    </source>
</evidence>
<dbReference type="GO" id="GO:0005615">
    <property type="term" value="C:extracellular space"/>
    <property type="evidence" value="ECO:0007669"/>
    <property type="project" value="UniProtKB-KW"/>
</dbReference>
<feature type="domain" description="THD" evidence="5">
    <location>
        <begin position="98"/>
        <end position="255"/>
    </location>
</feature>
<comment type="caution">
    <text evidence="6">The sequence shown here is derived from an EMBL/GenBank/DDBJ whole genome shotgun (WGS) entry which is preliminary data.</text>
</comment>
<evidence type="ECO:0000313" key="6">
    <source>
        <dbReference type="EMBL" id="KAI5630357.1"/>
    </source>
</evidence>
<dbReference type="AlphaFoldDB" id="A0AAD5FW43"/>
<dbReference type="GO" id="GO:0006955">
    <property type="term" value="P:immune response"/>
    <property type="evidence" value="ECO:0007669"/>
    <property type="project" value="InterPro"/>
</dbReference>
<keyword evidence="7" id="KW-1185">Reference proteome</keyword>
<dbReference type="InterPro" id="IPR006052">
    <property type="entry name" value="TNF_dom"/>
</dbReference>
<keyword evidence="4" id="KW-0472">Membrane</keyword>
<dbReference type="PROSITE" id="PS50049">
    <property type="entry name" value="THD_2"/>
    <property type="match status" value="1"/>
</dbReference>
<keyword evidence="3" id="KW-0202">Cytokine</keyword>
<organism evidence="6 7">
    <name type="scientific">Silurus asotus</name>
    <name type="common">Amur catfish</name>
    <name type="synonym">Parasilurus asotus</name>
    <dbReference type="NCBI Taxonomy" id="30991"/>
    <lineage>
        <taxon>Eukaryota</taxon>
        <taxon>Metazoa</taxon>
        <taxon>Chordata</taxon>
        <taxon>Craniata</taxon>
        <taxon>Vertebrata</taxon>
        <taxon>Euteleostomi</taxon>
        <taxon>Actinopterygii</taxon>
        <taxon>Neopterygii</taxon>
        <taxon>Teleostei</taxon>
        <taxon>Ostariophysi</taxon>
        <taxon>Siluriformes</taxon>
        <taxon>Siluridae</taxon>
        <taxon>Silurus</taxon>
    </lineage>
</organism>
<protein>
    <submittedName>
        <fullName evidence="6">Death ligand 3 isoform X1</fullName>
    </submittedName>
</protein>
<dbReference type="PANTHER" id="PTHR11471:SF55">
    <property type="entry name" value="DEATH LIGAND 3"/>
    <property type="match status" value="1"/>
</dbReference>
<reference evidence="6" key="1">
    <citation type="submission" date="2018-07" db="EMBL/GenBank/DDBJ databases">
        <title>Comparative genomics of catfishes provides insights into carnivory and benthic adaptation.</title>
        <authorList>
            <person name="Zhang Y."/>
            <person name="Wang D."/>
            <person name="Peng Z."/>
            <person name="Zheng S."/>
            <person name="Shao F."/>
            <person name="Tao W."/>
        </authorList>
    </citation>
    <scope>NUCLEOTIDE SEQUENCE</scope>
    <source>
        <strain evidence="6">Chongqing</strain>
    </source>
</reference>
<dbReference type="CDD" id="cd00184">
    <property type="entry name" value="TNF"/>
    <property type="match status" value="1"/>
</dbReference>
<evidence type="ECO:0000256" key="4">
    <source>
        <dbReference type="ARBA" id="ARBA00023136"/>
    </source>
</evidence>
<dbReference type="SUPFAM" id="SSF49842">
    <property type="entry name" value="TNF-like"/>
    <property type="match status" value="1"/>
</dbReference>
<proteinExistence type="inferred from homology"/>
<evidence type="ECO:0000256" key="3">
    <source>
        <dbReference type="ARBA" id="ARBA00022514"/>
    </source>
</evidence>
<comment type="similarity">
    <text evidence="2">Belongs to the tumor necrosis factor family.</text>
</comment>
<dbReference type="Gene3D" id="2.60.120.40">
    <property type="match status" value="1"/>
</dbReference>
<dbReference type="Proteomes" id="UP001205998">
    <property type="component" value="Unassembled WGS sequence"/>
</dbReference>
<evidence type="ECO:0000256" key="1">
    <source>
        <dbReference type="ARBA" id="ARBA00004370"/>
    </source>
</evidence>
<dbReference type="EMBL" id="MU526172">
    <property type="protein sequence ID" value="KAI5630357.1"/>
    <property type="molecule type" value="Genomic_DNA"/>
</dbReference>
<dbReference type="SMART" id="SM00207">
    <property type="entry name" value="TNF"/>
    <property type="match status" value="1"/>
</dbReference>
<name>A0AAD5FW43_SILAS</name>
<dbReference type="GO" id="GO:0016020">
    <property type="term" value="C:membrane"/>
    <property type="evidence" value="ECO:0007669"/>
    <property type="project" value="UniProtKB-SubCell"/>
</dbReference>
<evidence type="ECO:0000259" key="5">
    <source>
        <dbReference type="PROSITE" id="PS50049"/>
    </source>
</evidence>
<feature type="non-terminal residue" evidence="6">
    <location>
        <position position="255"/>
    </location>
</feature>